<dbReference type="NCBIfam" id="TIGR03354">
    <property type="entry name" value="VI_FHA"/>
    <property type="match status" value="1"/>
</dbReference>
<proteinExistence type="predicted"/>
<keyword evidence="4" id="KW-1185">Reference proteome</keyword>
<feature type="region of interest" description="Disordered" evidence="1">
    <location>
        <begin position="284"/>
        <end position="369"/>
    </location>
</feature>
<dbReference type="Pfam" id="PF20232">
    <property type="entry name" value="T6SS_FHA_C"/>
    <property type="match status" value="1"/>
</dbReference>
<feature type="domain" description="FHA" evidence="2">
    <location>
        <begin position="28"/>
        <end position="78"/>
    </location>
</feature>
<evidence type="ECO:0000256" key="1">
    <source>
        <dbReference type="SAM" id="MobiDB-lite"/>
    </source>
</evidence>
<reference evidence="3 4" key="1">
    <citation type="submission" date="2020-07" db="EMBL/GenBank/DDBJ databases">
        <title>Genomic Encyclopedia of Type Strains, Phase IV (KMG-IV): sequencing the most valuable type-strain genomes for metagenomic binning, comparative biology and taxonomic classification.</title>
        <authorList>
            <person name="Goeker M."/>
        </authorList>
    </citation>
    <scope>NUCLEOTIDE SEQUENCE [LARGE SCALE GENOMIC DNA]</scope>
    <source>
        <strain evidence="3 4">DSM 29043</strain>
    </source>
</reference>
<evidence type="ECO:0000259" key="2">
    <source>
        <dbReference type="PROSITE" id="PS50006"/>
    </source>
</evidence>
<feature type="compositionally biased region" description="Pro residues" evidence="1">
    <location>
        <begin position="204"/>
        <end position="226"/>
    </location>
</feature>
<dbReference type="InterPro" id="IPR046883">
    <property type="entry name" value="T6SS_FHA_C"/>
</dbReference>
<evidence type="ECO:0000313" key="3">
    <source>
        <dbReference type="EMBL" id="NYH96078.1"/>
    </source>
</evidence>
<accession>A0A7Z0BVA8</accession>
<dbReference type="InterPro" id="IPR008984">
    <property type="entry name" value="SMAD_FHA_dom_sf"/>
</dbReference>
<feature type="compositionally biased region" description="Low complexity" evidence="1">
    <location>
        <begin position="184"/>
        <end position="203"/>
    </location>
</feature>
<dbReference type="RefSeq" id="WP_179407926.1">
    <property type="nucleotide sequence ID" value="NZ_BMGF01000004.1"/>
</dbReference>
<dbReference type="AlphaFoldDB" id="A0A7Z0BVA8"/>
<name>A0A7Z0BVA8_9SPHN</name>
<feature type="compositionally biased region" description="Pro residues" evidence="1">
    <location>
        <begin position="342"/>
        <end position="362"/>
    </location>
</feature>
<dbReference type="SUPFAM" id="SSF49879">
    <property type="entry name" value="SMAD/FHA domain"/>
    <property type="match status" value="1"/>
</dbReference>
<feature type="compositionally biased region" description="Low complexity" evidence="1">
    <location>
        <begin position="246"/>
        <end position="255"/>
    </location>
</feature>
<dbReference type="Pfam" id="PF00498">
    <property type="entry name" value="FHA"/>
    <property type="match status" value="1"/>
</dbReference>
<evidence type="ECO:0000313" key="4">
    <source>
        <dbReference type="Proteomes" id="UP000522081"/>
    </source>
</evidence>
<comment type="caution">
    <text evidence="3">The sequence shown here is derived from an EMBL/GenBank/DDBJ whole genome shotgun (WGS) entry which is preliminary data.</text>
</comment>
<dbReference type="Proteomes" id="UP000522081">
    <property type="component" value="Unassembled WGS sequence"/>
</dbReference>
<dbReference type="PROSITE" id="PS50006">
    <property type="entry name" value="FHA_DOMAIN"/>
    <property type="match status" value="1"/>
</dbReference>
<dbReference type="SMART" id="SM00240">
    <property type="entry name" value="FHA"/>
    <property type="match status" value="1"/>
</dbReference>
<feature type="compositionally biased region" description="Low complexity" evidence="1">
    <location>
        <begin position="230"/>
        <end position="239"/>
    </location>
</feature>
<feature type="compositionally biased region" description="Pro residues" evidence="1">
    <location>
        <begin position="315"/>
        <end position="324"/>
    </location>
</feature>
<dbReference type="InterPro" id="IPR000253">
    <property type="entry name" value="FHA_dom"/>
</dbReference>
<feature type="region of interest" description="Disordered" evidence="1">
    <location>
        <begin position="110"/>
        <end position="267"/>
    </location>
</feature>
<dbReference type="EMBL" id="JACBZF010000004">
    <property type="protein sequence ID" value="NYH96078.1"/>
    <property type="molecule type" value="Genomic_DNA"/>
</dbReference>
<feature type="compositionally biased region" description="Gly residues" evidence="1">
    <location>
        <begin position="162"/>
        <end position="173"/>
    </location>
</feature>
<protein>
    <submittedName>
        <fullName evidence="3">Type VI secretion system FHA domain protein</fullName>
    </submittedName>
</protein>
<gene>
    <name evidence="3" type="ORF">FHS75_002410</name>
</gene>
<sequence length="558" mass="56667">MPLTLTIRNASQLDNGSPLSLVLDRRGAMIGRAATCDWCLPDPALHISSRHAEIRFANETYELIDISTNGTFLAGQSARLDGPHQIRQGDIFLVGQFEVAASLDEASAAAAAEANAGPPPPPEWQGWKAAGGGGNAPPADPDEGAGGGGGWGSAPVNQPAPSGGGGGGGGGSSGWSSAPSRAATPTPSGWSSSSEWGGSSQPGPSAPPSVPPAPGQDKAWPPPPPTQEQAPKASPWNSAAPPPSAPASAWSSPQSAPLPPSGDDVWGKFAASNVVDWARGGFGQAKVDLTPTPNAPGADHVPSATSDPLGLGSPAPSPSAPPAAPQSGSAPNATAHPGGPQGQPPSAQPSPAAPPAPGPAPAAPSGGGGIAALASAAQLDPARLGQGEQETLQSAGSLLYRLISGLVVLLEARARAKDQMGAQGTSLEFDGNNPLKFARTPEQALVQLLNAPERGFMSTEQAVEDAFKDLQAHQMATLMAMQGALRATLDRFSPDAIRKRAENTGVISKILPGARDAALWKAYEKEFGGVAQGSDEAFMDMFAKEFRRAYEEMARNKR</sequence>
<organism evidence="3 4">
    <name type="scientific">Novosphingobium marinum</name>
    <dbReference type="NCBI Taxonomy" id="1514948"/>
    <lineage>
        <taxon>Bacteria</taxon>
        <taxon>Pseudomonadati</taxon>
        <taxon>Pseudomonadota</taxon>
        <taxon>Alphaproteobacteria</taxon>
        <taxon>Sphingomonadales</taxon>
        <taxon>Sphingomonadaceae</taxon>
        <taxon>Novosphingobium</taxon>
    </lineage>
</organism>
<dbReference type="Gene3D" id="2.60.200.20">
    <property type="match status" value="1"/>
</dbReference>
<dbReference type="CDD" id="cd00060">
    <property type="entry name" value="FHA"/>
    <property type="match status" value="1"/>
</dbReference>
<dbReference type="InterPro" id="IPR017735">
    <property type="entry name" value="T6SS_FHA"/>
</dbReference>